<dbReference type="Gene3D" id="3.90.190.20">
    <property type="entry name" value="Mur ligase, C-terminal domain"/>
    <property type="match status" value="1"/>
</dbReference>
<keyword evidence="3" id="KW-0067">ATP-binding</keyword>
<dbReference type="Gene3D" id="3.40.1390.10">
    <property type="entry name" value="MurE/MurF, N-terminal domain"/>
    <property type="match status" value="1"/>
</dbReference>
<dbReference type="SUPFAM" id="SSF53623">
    <property type="entry name" value="MurD-like peptide ligases, catalytic domain"/>
    <property type="match status" value="1"/>
</dbReference>
<dbReference type="InterPro" id="IPR018109">
    <property type="entry name" value="Folylpolyglutamate_synth_CS"/>
</dbReference>
<dbReference type="SUPFAM" id="SSF63418">
    <property type="entry name" value="MurE/MurF N-terminal domain"/>
    <property type="match status" value="1"/>
</dbReference>
<dbReference type="InterPro" id="IPR013221">
    <property type="entry name" value="Mur_ligase_cen"/>
</dbReference>
<keyword evidence="7" id="KW-1185">Reference proteome</keyword>
<protein>
    <submittedName>
        <fullName evidence="6">Mur ligase family protein</fullName>
    </submittedName>
</protein>
<dbReference type="PANTHER" id="PTHR23135:SF4">
    <property type="entry name" value="UDP-N-ACETYLMURAMOYL-L-ALANYL-D-GLUTAMATE--2,6-DIAMINOPIMELATE LIGASE MURE HOMOLOG, CHLOROPLASTIC"/>
    <property type="match status" value="1"/>
</dbReference>
<reference evidence="6" key="1">
    <citation type="submission" date="2023-05" db="EMBL/GenBank/DDBJ databases">
        <title>[olsenella] sp. nov., isolated from a pig farm feces dump.</title>
        <authorList>
            <person name="Chang Y.-H."/>
        </authorList>
    </citation>
    <scope>NUCLEOTIDE SEQUENCE</scope>
    <source>
        <strain evidence="6">YH-ols2217</strain>
    </source>
</reference>
<dbReference type="PROSITE" id="PS01011">
    <property type="entry name" value="FOLYLPOLYGLU_SYNT_1"/>
    <property type="match status" value="1"/>
</dbReference>
<evidence type="ECO:0000313" key="6">
    <source>
        <dbReference type="EMBL" id="MDJ1129734.1"/>
    </source>
</evidence>
<dbReference type="RefSeq" id="WP_283712856.1">
    <property type="nucleotide sequence ID" value="NZ_JASJEW010000002.1"/>
</dbReference>
<dbReference type="Pfam" id="PF02875">
    <property type="entry name" value="Mur_ligase_C"/>
    <property type="match status" value="1"/>
</dbReference>
<dbReference type="Pfam" id="PF08245">
    <property type="entry name" value="Mur_ligase_M"/>
    <property type="match status" value="1"/>
</dbReference>
<organism evidence="6 7">
    <name type="scientific">Kribbibacterium absianum</name>
    <dbReference type="NCBI Taxonomy" id="3044210"/>
    <lineage>
        <taxon>Bacteria</taxon>
        <taxon>Bacillati</taxon>
        <taxon>Actinomycetota</taxon>
        <taxon>Coriobacteriia</taxon>
        <taxon>Coriobacteriales</taxon>
        <taxon>Kribbibacteriaceae</taxon>
        <taxon>Kribbibacterium</taxon>
    </lineage>
</organism>
<dbReference type="Gene3D" id="3.40.1190.10">
    <property type="entry name" value="Mur-like, catalytic domain"/>
    <property type="match status" value="1"/>
</dbReference>
<evidence type="ECO:0000259" key="4">
    <source>
        <dbReference type="Pfam" id="PF02875"/>
    </source>
</evidence>
<feature type="domain" description="Mur ligase central" evidence="5">
    <location>
        <begin position="122"/>
        <end position="324"/>
    </location>
</feature>
<evidence type="ECO:0000313" key="7">
    <source>
        <dbReference type="Proteomes" id="UP001431693"/>
    </source>
</evidence>
<gene>
    <name evidence="6" type="ORF">QJ043_06540</name>
</gene>
<evidence type="ECO:0000256" key="2">
    <source>
        <dbReference type="ARBA" id="ARBA00022741"/>
    </source>
</evidence>
<sequence>MTDYRPYCTLGDVAAALAAHGVLAAVDGDRSLPIRGAACDSRSVEPGNLFVCKGAAFRPEFLVSALDTGAVAYLCDEAHAAELAAVAPGVPRLVARDLRPAMAYASAVAWGHPDRRLSVVGITGTKGKTTATYLLRSMIDALGGEPCGYMGTHDVFDGLAHTSSVNTTPEAPDLWRHLANAVEAGLRYVVMEVSSQALKYDRTLGLHLSVGCFLNIGRDHISPVEHPTFEDYLESKLKLFSQSGVCVVNAETDHRGRVLAAAEQSGCPVVTYGLLPPADVWASDLRPCGTSMEFVAHTPGWSAPLAIPLAGAYNVSNALAGIACLRALGVPSAKAEAACAAGLPAAKVPGRMEVHQTADGLVTVVVDYAHNDMSYLEFFSAADAVWPKVHRTALFGVSGGKALNRYVELPSIASQHADLLILTSDDPGPVDPAELVHEISANVAPGVPFEEEPDREKAVDRAFALACERAAAGERSLVCLLGKGAEDSVLQAGVSVPIEPDTAHAARLVREYDEKREH</sequence>
<proteinExistence type="predicted"/>
<dbReference type="PANTHER" id="PTHR23135">
    <property type="entry name" value="MUR LIGASE FAMILY MEMBER"/>
    <property type="match status" value="1"/>
</dbReference>
<evidence type="ECO:0000256" key="3">
    <source>
        <dbReference type="ARBA" id="ARBA00022840"/>
    </source>
</evidence>
<dbReference type="EMBL" id="JASJEX010000003">
    <property type="protein sequence ID" value="MDJ1129734.1"/>
    <property type="molecule type" value="Genomic_DNA"/>
</dbReference>
<dbReference type="Proteomes" id="UP001431693">
    <property type="component" value="Unassembled WGS sequence"/>
</dbReference>
<keyword evidence="1 6" id="KW-0436">Ligase</keyword>
<dbReference type="InterPro" id="IPR036615">
    <property type="entry name" value="Mur_ligase_C_dom_sf"/>
</dbReference>
<dbReference type="InterPro" id="IPR004101">
    <property type="entry name" value="Mur_ligase_C"/>
</dbReference>
<comment type="caution">
    <text evidence="6">The sequence shown here is derived from an EMBL/GenBank/DDBJ whole genome shotgun (WGS) entry which is preliminary data.</text>
</comment>
<name>A0ABT6ZL06_9ACTN</name>
<dbReference type="SUPFAM" id="SSF53244">
    <property type="entry name" value="MurD-like peptide ligases, peptide-binding domain"/>
    <property type="match status" value="1"/>
</dbReference>
<feature type="domain" description="Mur ligase C-terminal" evidence="4">
    <location>
        <begin position="350"/>
        <end position="484"/>
    </location>
</feature>
<evidence type="ECO:0000259" key="5">
    <source>
        <dbReference type="Pfam" id="PF08245"/>
    </source>
</evidence>
<dbReference type="InterPro" id="IPR036565">
    <property type="entry name" value="Mur-like_cat_sf"/>
</dbReference>
<accession>A0ABT6ZL06</accession>
<keyword evidence="2" id="KW-0547">Nucleotide-binding</keyword>
<dbReference type="InterPro" id="IPR035911">
    <property type="entry name" value="MurE/MurF_N"/>
</dbReference>
<dbReference type="GO" id="GO:0016874">
    <property type="term" value="F:ligase activity"/>
    <property type="evidence" value="ECO:0007669"/>
    <property type="project" value="UniProtKB-KW"/>
</dbReference>
<evidence type="ECO:0000256" key="1">
    <source>
        <dbReference type="ARBA" id="ARBA00022598"/>
    </source>
</evidence>